<keyword evidence="3" id="KW-1185">Reference proteome</keyword>
<evidence type="ECO:0000256" key="1">
    <source>
        <dbReference type="SAM" id="MobiDB-lite"/>
    </source>
</evidence>
<gene>
    <name evidence="2" type="ORF">FB45DRAFT_904319</name>
</gene>
<evidence type="ECO:0000313" key="3">
    <source>
        <dbReference type="Proteomes" id="UP001221142"/>
    </source>
</evidence>
<dbReference type="Proteomes" id="UP001221142">
    <property type="component" value="Unassembled WGS sequence"/>
</dbReference>
<reference evidence="2" key="1">
    <citation type="submission" date="2023-03" db="EMBL/GenBank/DDBJ databases">
        <title>Massive genome expansion in bonnet fungi (Mycena s.s.) driven by repeated elements and novel gene families across ecological guilds.</title>
        <authorList>
            <consortium name="Lawrence Berkeley National Laboratory"/>
            <person name="Harder C.B."/>
            <person name="Miyauchi S."/>
            <person name="Viragh M."/>
            <person name="Kuo A."/>
            <person name="Thoen E."/>
            <person name="Andreopoulos B."/>
            <person name="Lu D."/>
            <person name="Skrede I."/>
            <person name="Drula E."/>
            <person name="Henrissat B."/>
            <person name="Morin E."/>
            <person name="Kohler A."/>
            <person name="Barry K."/>
            <person name="LaButti K."/>
            <person name="Morin E."/>
            <person name="Salamov A."/>
            <person name="Lipzen A."/>
            <person name="Mereny Z."/>
            <person name="Hegedus B."/>
            <person name="Baldrian P."/>
            <person name="Stursova M."/>
            <person name="Weitz H."/>
            <person name="Taylor A."/>
            <person name="Grigoriev I.V."/>
            <person name="Nagy L.G."/>
            <person name="Martin F."/>
            <person name="Kauserud H."/>
        </authorList>
    </citation>
    <scope>NUCLEOTIDE SEQUENCE</scope>
    <source>
        <strain evidence="2">9284</strain>
    </source>
</reference>
<protein>
    <submittedName>
        <fullName evidence="2">Uncharacterized protein</fullName>
    </submittedName>
</protein>
<feature type="compositionally biased region" description="Basic and acidic residues" evidence="1">
    <location>
        <begin position="112"/>
        <end position="121"/>
    </location>
</feature>
<proteinExistence type="predicted"/>
<accession>A0AAD7FUR9</accession>
<name>A0AAD7FUR9_9AGAR</name>
<evidence type="ECO:0000313" key="2">
    <source>
        <dbReference type="EMBL" id="KAJ7638940.1"/>
    </source>
</evidence>
<comment type="caution">
    <text evidence="2">The sequence shown here is derived from an EMBL/GenBank/DDBJ whole genome shotgun (WGS) entry which is preliminary data.</text>
</comment>
<organism evidence="2 3">
    <name type="scientific">Roridomyces roridus</name>
    <dbReference type="NCBI Taxonomy" id="1738132"/>
    <lineage>
        <taxon>Eukaryota</taxon>
        <taxon>Fungi</taxon>
        <taxon>Dikarya</taxon>
        <taxon>Basidiomycota</taxon>
        <taxon>Agaricomycotina</taxon>
        <taxon>Agaricomycetes</taxon>
        <taxon>Agaricomycetidae</taxon>
        <taxon>Agaricales</taxon>
        <taxon>Marasmiineae</taxon>
        <taxon>Mycenaceae</taxon>
        <taxon>Roridomyces</taxon>
    </lineage>
</organism>
<sequence>MRMEVPSAGFKVHGMNRRCKYRGALVPRWSSNEKGAGSLVSISYMGALDVVDRLLTRCVLPMRTNQRKTPEGLTCVWQVFLEAKRGRIRVVSVLSEQVDRVMLGAAVQMMDTRSKERRAAHPEPAPAPTPGPSLTPAPTATSWEHSPLPTVDKPIPHRTLPTFPLVSAAVAGPQGQLVSSQEVEEFRRNWHKLRGRKFTFVNDEGDKDAYRVTVLMLTEGGNPTTIWRF</sequence>
<feature type="region of interest" description="Disordered" evidence="1">
    <location>
        <begin position="111"/>
        <end position="150"/>
    </location>
</feature>
<feature type="compositionally biased region" description="Pro residues" evidence="1">
    <location>
        <begin position="123"/>
        <end position="135"/>
    </location>
</feature>
<dbReference type="EMBL" id="JARKIF010000005">
    <property type="protein sequence ID" value="KAJ7638940.1"/>
    <property type="molecule type" value="Genomic_DNA"/>
</dbReference>
<dbReference type="AlphaFoldDB" id="A0AAD7FUR9"/>